<protein>
    <submittedName>
        <fullName evidence="2">Uncharacterized protein</fullName>
    </submittedName>
</protein>
<evidence type="ECO:0000313" key="3">
    <source>
        <dbReference type="Proteomes" id="UP000054097"/>
    </source>
</evidence>
<dbReference type="STRING" id="933852.A0A0C2W0Z3"/>
<gene>
    <name evidence="2" type="ORF">M408DRAFT_334109</name>
</gene>
<dbReference type="HOGENOM" id="CLU_528032_0_0_1"/>
<dbReference type="Gene3D" id="1.20.58.1590">
    <property type="entry name" value="Tethering factor for nuclear proteasome Cut8/Sts1"/>
    <property type="match status" value="1"/>
</dbReference>
<feature type="compositionally biased region" description="Polar residues" evidence="1">
    <location>
        <begin position="9"/>
        <end position="43"/>
    </location>
</feature>
<feature type="region of interest" description="Disordered" evidence="1">
    <location>
        <begin position="186"/>
        <end position="221"/>
    </location>
</feature>
<dbReference type="OrthoDB" id="10061064at2759"/>
<evidence type="ECO:0000313" key="2">
    <source>
        <dbReference type="EMBL" id="KIM20168.1"/>
    </source>
</evidence>
<sequence length="427" mass="44814">MADIFSPIPASSQIFTSKSRPPFGQHQSSRHNQLTHHASTSLPTPVKVSQKRRHSDDSDDDMERGSQSPAPSPEKQPQQQAAVAASAPRLMAQARSRKLPLKKVRLDAEKQEENKNATDVADARVLLANLPLSSYPALVQALLDKDPSITKLLVSVIPRPSADAAREAIILATKKLRDAVPYSAVSSASTPLSGPGHSGHHPRGGGGNSGGSATPTGSSSALGLTSGINGATTSFGFGSLSSGSAIGLDFGFGSSSSSPSALPSFASAPSPSTSSSGSGQSGQRDAYVLSRIRPAIQDFVSTVHAYLPYFSMIPAPMSLASFQQQNKLKSEEDTNTAQLPHPDETFTVLASLTNSFISLPAKVVHALNEQSGLQERLLKEWKAWLDLLDESLNNKGDMFSGDQARCWIAALDSFAAGNTFASATGPG</sequence>
<dbReference type="InterPro" id="IPR038422">
    <property type="entry name" value="Cut8/Sts1_sf"/>
</dbReference>
<feature type="region of interest" description="Disordered" evidence="1">
    <location>
        <begin position="1"/>
        <end position="82"/>
    </location>
</feature>
<organism evidence="2 3">
    <name type="scientific">Serendipita vermifera MAFF 305830</name>
    <dbReference type="NCBI Taxonomy" id="933852"/>
    <lineage>
        <taxon>Eukaryota</taxon>
        <taxon>Fungi</taxon>
        <taxon>Dikarya</taxon>
        <taxon>Basidiomycota</taxon>
        <taxon>Agaricomycotina</taxon>
        <taxon>Agaricomycetes</taxon>
        <taxon>Sebacinales</taxon>
        <taxon>Serendipitaceae</taxon>
        <taxon>Serendipita</taxon>
    </lineage>
</organism>
<feature type="compositionally biased region" description="Low complexity" evidence="1">
    <location>
        <begin position="211"/>
        <end position="221"/>
    </location>
</feature>
<reference evidence="2 3" key="1">
    <citation type="submission" date="2014-04" db="EMBL/GenBank/DDBJ databases">
        <authorList>
            <consortium name="DOE Joint Genome Institute"/>
            <person name="Kuo A."/>
            <person name="Zuccaro A."/>
            <person name="Kohler A."/>
            <person name="Nagy L.G."/>
            <person name="Floudas D."/>
            <person name="Copeland A."/>
            <person name="Barry K.W."/>
            <person name="Cichocki N."/>
            <person name="Veneault-Fourrey C."/>
            <person name="LaButti K."/>
            <person name="Lindquist E.A."/>
            <person name="Lipzen A."/>
            <person name="Lundell T."/>
            <person name="Morin E."/>
            <person name="Murat C."/>
            <person name="Sun H."/>
            <person name="Tunlid A."/>
            <person name="Henrissat B."/>
            <person name="Grigoriev I.V."/>
            <person name="Hibbett D.S."/>
            <person name="Martin F."/>
            <person name="Nordberg H.P."/>
            <person name="Cantor M.N."/>
            <person name="Hua S.X."/>
        </authorList>
    </citation>
    <scope>NUCLEOTIDE SEQUENCE [LARGE SCALE GENOMIC DNA]</scope>
    <source>
        <strain evidence="2 3">MAFF 305830</strain>
    </source>
</reference>
<accession>A0A0C2W0Z3</accession>
<dbReference type="AlphaFoldDB" id="A0A0C2W0Z3"/>
<proteinExistence type="predicted"/>
<keyword evidence="3" id="KW-1185">Reference proteome</keyword>
<reference evidence="3" key="2">
    <citation type="submission" date="2015-01" db="EMBL/GenBank/DDBJ databases">
        <title>Evolutionary Origins and Diversification of the Mycorrhizal Mutualists.</title>
        <authorList>
            <consortium name="DOE Joint Genome Institute"/>
            <consortium name="Mycorrhizal Genomics Consortium"/>
            <person name="Kohler A."/>
            <person name="Kuo A."/>
            <person name="Nagy L.G."/>
            <person name="Floudas D."/>
            <person name="Copeland A."/>
            <person name="Barry K.W."/>
            <person name="Cichocki N."/>
            <person name="Veneault-Fourrey C."/>
            <person name="LaButti K."/>
            <person name="Lindquist E.A."/>
            <person name="Lipzen A."/>
            <person name="Lundell T."/>
            <person name="Morin E."/>
            <person name="Murat C."/>
            <person name="Riley R."/>
            <person name="Ohm R."/>
            <person name="Sun H."/>
            <person name="Tunlid A."/>
            <person name="Henrissat B."/>
            <person name="Grigoriev I.V."/>
            <person name="Hibbett D.S."/>
            <person name="Martin F."/>
        </authorList>
    </citation>
    <scope>NUCLEOTIDE SEQUENCE [LARGE SCALE GENOMIC DNA]</scope>
    <source>
        <strain evidence="3">MAFF 305830</strain>
    </source>
</reference>
<name>A0A0C2W0Z3_SERVB</name>
<dbReference type="EMBL" id="KN824466">
    <property type="protein sequence ID" value="KIM20168.1"/>
    <property type="molecule type" value="Genomic_DNA"/>
</dbReference>
<feature type="non-terminal residue" evidence="2">
    <location>
        <position position="427"/>
    </location>
</feature>
<dbReference type="Proteomes" id="UP000054097">
    <property type="component" value="Unassembled WGS sequence"/>
</dbReference>
<evidence type="ECO:0000256" key="1">
    <source>
        <dbReference type="SAM" id="MobiDB-lite"/>
    </source>
</evidence>
<feature type="region of interest" description="Disordered" evidence="1">
    <location>
        <begin position="261"/>
        <end position="282"/>
    </location>
</feature>